<feature type="domain" description="Serpin" evidence="4">
    <location>
        <begin position="93"/>
        <end position="469"/>
    </location>
</feature>
<name>A0AAW1WW05_RUBAR</name>
<feature type="transmembrane region" description="Helical" evidence="3">
    <location>
        <begin position="21"/>
        <end position="43"/>
    </location>
</feature>
<comment type="caution">
    <text evidence="5">The sequence shown here is derived from an EMBL/GenBank/DDBJ whole genome shotgun (WGS) entry which is preliminary data.</text>
</comment>
<accession>A0AAW1WW05</accession>
<dbReference type="InterPro" id="IPR023796">
    <property type="entry name" value="Serpin_dom"/>
</dbReference>
<proteinExistence type="inferred from homology"/>
<dbReference type="PROSITE" id="PS00284">
    <property type="entry name" value="SERPIN"/>
    <property type="match status" value="1"/>
</dbReference>
<evidence type="ECO:0000256" key="3">
    <source>
        <dbReference type="SAM" id="Phobius"/>
    </source>
</evidence>
<dbReference type="InterPro" id="IPR042178">
    <property type="entry name" value="Serpin_sf_1"/>
</dbReference>
<dbReference type="Gene3D" id="3.30.497.10">
    <property type="entry name" value="Antithrombin, subunit I, domain 2"/>
    <property type="match status" value="1"/>
</dbReference>
<keyword evidence="3" id="KW-0472">Membrane</keyword>
<dbReference type="SMART" id="SM00093">
    <property type="entry name" value="SERPIN"/>
    <property type="match status" value="1"/>
</dbReference>
<dbReference type="InterPro" id="IPR023795">
    <property type="entry name" value="Serpin_CS"/>
</dbReference>
<evidence type="ECO:0000313" key="6">
    <source>
        <dbReference type="Proteomes" id="UP001457282"/>
    </source>
</evidence>
<organism evidence="5 6">
    <name type="scientific">Rubus argutus</name>
    <name type="common">Southern blackberry</name>
    <dbReference type="NCBI Taxonomy" id="59490"/>
    <lineage>
        <taxon>Eukaryota</taxon>
        <taxon>Viridiplantae</taxon>
        <taxon>Streptophyta</taxon>
        <taxon>Embryophyta</taxon>
        <taxon>Tracheophyta</taxon>
        <taxon>Spermatophyta</taxon>
        <taxon>Magnoliopsida</taxon>
        <taxon>eudicotyledons</taxon>
        <taxon>Gunneridae</taxon>
        <taxon>Pentapetalae</taxon>
        <taxon>rosids</taxon>
        <taxon>fabids</taxon>
        <taxon>Rosales</taxon>
        <taxon>Rosaceae</taxon>
        <taxon>Rosoideae</taxon>
        <taxon>Rosoideae incertae sedis</taxon>
        <taxon>Rubus</taxon>
    </lineage>
</organism>
<sequence>MAATHSLLGRSQVRPHSSSGHRFSIIFFVLFLSFTVLFISLFLPKSDSSKTFNDDAHVIPITEPEFNGQWNSLNESQQARVRSYISNQTEVAFTIMKQLLLTEGKDKNMVYSPLSIHTVLSLIAAGSNGPAQDQLLTFLKSKSIQELNYLASILVPLFFAEGSPSGDPSLSFSNGIWVDKSLPVKPSFKRVADTAYKAALKQVDFKSKPDAVRTEVNSWAEKETNGRIKDILAPGTVTNLTRLILANALYFKRDWADKFDASGTEEFDFHLSNGSSVKTSFMTRWVTSWGWRYISVFDSFKVLKLPYEQGQDSKKCFSMYVFLPNERDGLPALVERFSSESGFLDHHLPNETVKVGAFLMPKFKFSSTFLASEVLKSSGLRLPFVPGGLTEMVDSPMGDDLYVNSILHESLIDVNDDGTEAAAVTIAYSTSSTRSQEKEIDFVADHPFLFLIREETTGSVLFVGQVLNPIAD</sequence>
<evidence type="ECO:0000256" key="1">
    <source>
        <dbReference type="ARBA" id="ARBA00009500"/>
    </source>
</evidence>
<dbReference type="SUPFAM" id="SSF56574">
    <property type="entry name" value="Serpins"/>
    <property type="match status" value="1"/>
</dbReference>
<comment type="similarity">
    <text evidence="1 2">Belongs to the serpin family.</text>
</comment>
<dbReference type="GO" id="GO:0004867">
    <property type="term" value="F:serine-type endopeptidase inhibitor activity"/>
    <property type="evidence" value="ECO:0007669"/>
    <property type="project" value="InterPro"/>
</dbReference>
<evidence type="ECO:0000256" key="2">
    <source>
        <dbReference type="RuleBase" id="RU000411"/>
    </source>
</evidence>
<reference evidence="5 6" key="1">
    <citation type="journal article" date="2023" name="G3 (Bethesda)">
        <title>A chromosome-length genome assembly and annotation of blackberry (Rubus argutus, cv. 'Hillquist').</title>
        <authorList>
            <person name="Bruna T."/>
            <person name="Aryal R."/>
            <person name="Dudchenko O."/>
            <person name="Sargent D.J."/>
            <person name="Mead D."/>
            <person name="Buti M."/>
            <person name="Cavallini A."/>
            <person name="Hytonen T."/>
            <person name="Andres J."/>
            <person name="Pham M."/>
            <person name="Weisz D."/>
            <person name="Mascagni F."/>
            <person name="Usai G."/>
            <person name="Natali L."/>
            <person name="Bassil N."/>
            <person name="Fernandez G.E."/>
            <person name="Lomsadze A."/>
            <person name="Armour M."/>
            <person name="Olukolu B."/>
            <person name="Poorten T."/>
            <person name="Britton C."/>
            <person name="Davik J."/>
            <person name="Ashrafi H."/>
            <person name="Aiden E.L."/>
            <person name="Borodovsky M."/>
            <person name="Worthington M."/>
        </authorList>
    </citation>
    <scope>NUCLEOTIDE SEQUENCE [LARGE SCALE GENOMIC DNA]</scope>
    <source>
        <strain evidence="5">PI 553951</strain>
    </source>
</reference>
<dbReference type="GO" id="GO:0005615">
    <property type="term" value="C:extracellular space"/>
    <property type="evidence" value="ECO:0007669"/>
    <property type="project" value="InterPro"/>
</dbReference>
<keyword evidence="3" id="KW-0812">Transmembrane</keyword>
<dbReference type="Pfam" id="PF00079">
    <property type="entry name" value="Serpin"/>
    <property type="match status" value="1"/>
</dbReference>
<dbReference type="InterPro" id="IPR036186">
    <property type="entry name" value="Serpin_sf"/>
</dbReference>
<keyword evidence="3" id="KW-1133">Transmembrane helix</keyword>
<gene>
    <name evidence="5" type="ORF">M0R45_025059</name>
</gene>
<evidence type="ECO:0000259" key="4">
    <source>
        <dbReference type="SMART" id="SM00093"/>
    </source>
</evidence>
<dbReference type="InterPro" id="IPR042185">
    <property type="entry name" value="Serpin_sf_2"/>
</dbReference>
<dbReference type="AlphaFoldDB" id="A0AAW1WW05"/>
<dbReference type="Proteomes" id="UP001457282">
    <property type="component" value="Unassembled WGS sequence"/>
</dbReference>
<evidence type="ECO:0000313" key="5">
    <source>
        <dbReference type="EMBL" id="KAK9927896.1"/>
    </source>
</evidence>
<dbReference type="CDD" id="cd02043">
    <property type="entry name" value="serpinP_plants"/>
    <property type="match status" value="1"/>
</dbReference>
<dbReference type="Gene3D" id="2.30.39.10">
    <property type="entry name" value="Alpha-1-antitrypsin, domain 1"/>
    <property type="match status" value="1"/>
</dbReference>
<protein>
    <recommendedName>
        <fullName evidence="4">Serpin domain-containing protein</fullName>
    </recommendedName>
</protein>
<dbReference type="PANTHER" id="PTHR11461:SF211">
    <property type="entry name" value="GH10112P-RELATED"/>
    <property type="match status" value="1"/>
</dbReference>
<dbReference type="PANTHER" id="PTHR11461">
    <property type="entry name" value="SERINE PROTEASE INHIBITOR, SERPIN"/>
    <property type="match status" value="1"/>
</dbReference>
<dbReference type="InterPro" id="IPR000215">
    <property type="entry name" value="Serpin_fam"/>
</dbReference>
<keyword evidence="6" id="KW-1185">Reference proteome</keyword>
<dbReference type="EMBL" id="JBEDUW010000005">
    <property type="protein sequence ID" value="KAK9927896.1"/>
    <property type="molecule type" value="Genomic_DNA"/>
</dbReference>